<sequence length="111" mass="12553">MKSISFGKRLTEVRKDKKMSQDEVGKLVGVHGAVIGRYERDEVKPSIEMATQLAEALEVSLDYLVGSTDVLLEKSIVNRVLDIQKLKESEKQHVFALLDAFIKQTKFQSIM</sequence>
<gene>
    <name evidence="3" type="ORF">MM239_14955</name>
</gene>
<evidence type="ECO:0000259" key="2">
    <source>
        <dbReference type="PROSITE" id="PS50943"/>
    </source>
</evidence>
<feature type="domain" description="HTH cro/C1-type" evidence="2">
    <location>
        <begin position="10"/>
        <end position="64"/>
    </location>
</feature>
<dbReference type="NCBIfam" id="NF041951">
    <property type="entry name" value="phage_RstR"/>
    <property type="match status" value="1"/>
</dbReference>
<dbReference type="SUPFAM" id="SSF47413">
    <property type="entry name" value="lambda repressor-like DNA-binding domains"/>
    <property type="match status" value="1"/>
</dbReference>
<dbReference type="PROSITE" id="PS50943">
    <property type="entry name" value="HTH_CROC1"/>
    <property type="match status" value="1"/>
</dbReference>
<comment type="caution">
    <text evidence="3">The sequence shown here is derived from an EMBL/GenBank/DDBJ whole genome shotgun (WGS) entry which is preliminary data.</text>
</comment>
<dbReference type="InterPro" id="IPR010982">
    <property type="entry name" value="Lambda_DNA-bd_dom_sf"/>
</dbReference>
<name>A0ABS9V2Q9_9BACT</name>
<proteinExistence type="predicted"/>
<dbReference type="InterPro" id="IPR001387">
    <property type="entry name" value="Cro/C1-type_HTH"/>
</dbReference>
<dbReference type="CDD" id="cd00093">
    <property type="entry name" value="HTH_XRE"/>
    <property type="match status" value="1"/>
</dbReference>
<keyword evidence="4" id="KW-1185">Reference proteome</keyword>
<keyword evidence="1" id="KW-0238">DNA-binding</keyword>
<accession>A0ABS9V2Q9</accession>
<dbReference type="Pfam" id="PF01381">
    <property type="entry name" value="HTH_3"/>
    <property type="match status" value="1"/>
</dbReference>
<protein>
    <submittedName>
        <fullName evidence="3">Helix-turn-helix domain-containing protein</fullName>
    </submittedName>
</protein>
<evidence type="ECO:0000256" key="1">
    <source>
        <dbReference type="ARBA" id="ARBA00023125"/>
    </source>
</evidence>
<evidence type="ECO:0000313" key="3">
    <source>
        <dbReference type="EMBL" id="MCH7410705.1"/>
    </source>
</evidence>
<dbReference type="SMART" id="SM00530">
    <property type="entry name" value="HTH_XRE"/>
    <property type="match status" value="1"/>
</dbReference>
<dbReference type="RefSeq" id="WP_241349066.1">
    <property type="nucleotide sequence ID" value="NZ_JAKZGP010000044.1"/>
</dbReference>
<evidence type="ECO:0000313" key="4">
    <source>
        <dbReference type="Proteomes" id="UP001165489"/>
    </source>
</evidence>
<dbReference type="PANTHER" id="PTHR46558:SF11">
    <property type="entry name" value="HTH-TYPE TRANSCRIPTIONAL REGULATOR XRE"/>
    <property type="match status" value="1"/>
</dbReference>
<dbReference type="Gene3D" id="1.10.260.40">
    <property type="entry name" value="lambda repressor-like DNA-binding domains"/>
    <property type="match status" value="1"/>
</dbReference>
<dbReference type="InterPro" id="IPR049639">
    <property type="entry name" value="RstR"/>
</dbReference>
<dbReference type="Proteomes" id="UP001165489">
    <property type="component" value="Unassembled WGS sequence"/>
</dbReference>
<organism evidence="3 4">
    <name type="scientific">Belliella filtrata</name>
    <dbReference type="NCBI Taxonomy" id="2923435"/>
    <lineage>
        <taxon>Bacteria</taxon>
        <taxon>Pseudomonadati</taxon>
        <taxon>Bacteroidota</taxon>
        <taxon>Cytophagia</taxon>
        <taxon>Cytophagales</taxon>
        <taxon>Cyclobacteriaceae</taxon>
        <taxon>Belliella</taxon>
    </lineage>
</organism>
<reference evidence="3" key="1">
    <citation type="submission" date="2022-03" db="EMBL/GenBank/DDBJ databases">
        <title>De novo assembled genomes of Belliella spp. (Cyclobacteriaceae) strains.</title>
        <authorList>
            <person name="Szabo A."/>
            <person name="Korponai K."/>
            <person name="Felfoldi T."/>
        </authorList>
    </citation>
    <scope>NUCLEOTIDE SEQUENCE</scope>
    <source>
        <strain evidence="3">DSM 111904</strain>
    </source>
</reference>
<dbReference type="PANTHER" id="PTHR46558">
    <property type="entry name" value="TRACRIPTIONAL REGULATORY PROTEIN-RELATED-RELATED"/>
    <property type="match status" value="1"/>
</dbReference>
<dbReference type="EMBL" id="JAKZGP010000044">
    <property type="protein sequence ID" value="MCH7410705.1"/>
    <property type="molecule type" value="Genomic_DNA"/>
</dbReference>